<dbReference type="GeneID" id="95752563"/>
<dbReference type="Gene3D" id="3.30.1870.10">
    <property type="entry name" value="EreA-like, domain 2"/>
    <property type="match status" value="1"/>
</dbReference>
<dbReference type="Pfam" id="PF05139">
    <property type="entry name" value="Erythro_esteras"/>
    <property type="match status" value="1"/>
</dbReference>
<evidence type="ECO:0000313" key="2">
    <source>
        <dbReference type="EMBL" id="PSK07236.1"/>
    </source>
</evidence>
<dbReference type="InterPro" id="IPR052036">
    <property type="entry name" value="Hydrolase/PRTase-associated"/>
</dbReference>
<reference evidence="2 3" key="1">
    <citation type="submission" date="2018-03" db="EMBL/GenBank/DDBJ databases">
        <title>Brevisbacillus phylogenomics.</title>
        <authorList>
            <person name="Dunlap C."/>
        </authorList>
    </citation>
    <scope>NUCLEOTIDE SEQUENCE [LARGE SCALE GENOMIC DNA]</scope>
    <source>
        <strain evidence="2 3">NRRL B-41110</strain>
    </source>
</reference>
<dbReference type="InterPro" id="IPR007815">
    <property type="entry name" value="Emycin_Estase"/>
</dbReference>
<proteinExistence type="predicted"/>
<dbReference type="InterPro" id="IPR014622">
    <property type="entry name" value="UCP036794_erythomycin"/>
</dbReference>
<dbReference type="SUPFAM" id="SSF159501">
    <property type="entry name" value="EreA/ChaN-like"/>
    <property type="match status" value="1"/>
</dbReference>
<comment type="caution">
    <text evidence="2">The sequence shown here is derived from an EMBL/GenBank/DDBJ whole genome shotgun (WGS) entry which is preliminary data.</text>
</comment>
<accession>A0ABX5FMQ8</accession>
<dbReference type="EMBL" id="PXZO01000042">
    <property type="protein sequence ID" value="PSK07236.1"/>
    <property type="molecule type" value="Genomic_DNA"/>
</dbReference>
<evidence type="ECO:0000313" key="3">
    <source>
        <dbReference type="Proteomes" id="UP000241645"/>
    </source>
</evidence>
<gene>
    <name evidence="2" type="ORF">C7R92_20910</name>
</gene>
<dbReference type="Proteomes" id="UP000241645">
    <property type="component" value="Unassembled WGS sequence"/>
</dbReference>
<dbReference type="PIRSF" id="PIRSF036794">
    <property type="entry name" value="UCP_erythr_ester"/>
    <property type="match status" value="1"/>
</dbReference>
<organism evidence="2 3">
    <name type="scientific">Brevibacillus porteri</name>
    <dbReference type="NCBI Taxonomy" id="2126350"/>
    <lineage>
        <taxon>Bacteria</taxon>
        <taxon>Bacillati</taxon>
        <taxon>Bacillota</taxon>
        <taxon>Bacilli</taxon>
        <taxon>Bacillales</taxon>
        <taxon>Paenibacillaceae</taxon>
        <taxon>Brevibacillus</taxon>
    </lineage>
</organism>
<feature type="signal peptide" evidence="1">
    <location>
        <begin position="1"/>
        <end position="27"/>
    </location>
</feature>
<keyword evidence="3" id="KW-1185">Reference proteome</keyword>
<dbReference type="PANTHER" id="PTHR31299">
    <property type="entry name" value="ESTERASE, PUTATIVE (AFU_ORTHOLOGUE AFUA_1G05850)-RELATED"/>
    <property type="match status" value="1"/>
</dbReference>
<keyword evidence="1" id="KW-0732">Signal</keyword>
<name>A0ABX5FMQ8_9BACL</name>
<feature type="chain" id="PRO_5045068370" evidence="1">
    <location>
        <begin position="28"/>
        <end position="448"/>
    </location>
</feature>
<protein>
    <submittedName>
        <fullName evidence="2">Erythromycin esterase</fullName>
    </submittedName>
</protein>
<evidence type="ECO:0000256" key="1">
    <source>
        <dbReference type="SAM" id="SignalP"/>
    </source>
</evidence>
<dbReference type="Gene3D" id="3.40.1660.10">
    <property type="entry name" value="EreA-like (biosynthetic domain)"/>
    <property type="match status" value="1"/>
</dbReference>
<dbReference type="RefSeq" id="WP_106835530.1">
    <property type="nucleotide sequence ID" value="NZ_JARMEW010000023.1"/>
</dbReference>
<dbReference type="CDD" id="cd14728">
    <property type="entry name" value="Ere-like"/>
    <property type="match status" value="1"/>
</dbReference>
<dbReference type="PANTHER" id="PTHR31299:SF0">
    <property type="entry name" value="ESTERASE, PUTATIVE (AFU_ORTHOLOGUE AFUA_1G05850)-RELATED"/>
    <property type="match status" value="1"/>
</dbReference>
<sequence length="448" mass="50872">MNLTAFYRSSIVAVSICGLLITGCTNTAPLTETDSEQQQGKKAENLSPKEWLELNSFQLNSAEPGTDLKDIEPLRQMIGSASIVGLGEANHGSREIYTMKHRFVEFLVMEMGFTTLVLEENWGNALKLDHYVLTGEGNPSKFLMPIFQTKEIVDMLEWMREYNADPENETKLRVVGMDVQNVSENVYDEIRQYIKKYKPDLLPRVNNKMKELAEVTKDLETYSALPVAIQKKHQEQAKEITEILEQNKSSLNGQSKEFARIKQHAKVIEQFTGMYFNFSENPSDLFLKHDIAMFENAKWAHEQLGKTIVWGHNGHIAKNNMLQEVYPKLAGQYLLEHYGKEYVTIGTSFGKGDYNAFNIENKIVPATIQSNDPKTFNHTLDQVSKDQYFVDLRNATGLTQKWLEEERPFLIGFGSADPSKPNSITTSLGQAFDILIHIDTVSAGKLVR</sequence>
<dbReference type="Gene3D" id="1.20.1440.30">
    <property type="entry name" value="Biosynthetic Protein domain"/>
    <property type="match status" value="1"/>
</dbReference>